<evidence type="ECO:0000313" key="2">
    <source>
        <dbReference type="Proteomes" id="UP000816034"/>
    </source>
</evidence>
<organism evidence="1 2">
    <name type="scientific">Naegleria lovaniensis</name>
    <name type="common">Amoeba</name>
    <dbReference type="NCBI Taxonomy" id="51637"/>
    <lineage>
        <taxon>Eukaryota</taxon>
        <taxon>Discoba</taxon>
        <taxon>Heterolobosea</taxon>
        <taxon>Tetramitia</taxon>
        <taxon>Eutetramitia</taxon>
        <taxon>Vahlkampfiidae</taxon>
        <taxon>Naegleria</taxon>
    </lineage>
</organism>
<protein>
    <submittedName>
        <fullName evidence="1">Uncharacterized protein</fullName>
    </submittedName>
</protein>
<dbReference type="Proteomes" id="UP000816034">
    <property type="component" value="Unassembled WGS sequence"/>
</dbReference>
<proteinExistence type="predicted"/>
<name>A0AA88H7H5_NAELO</name>
<keyword evidence="2" id="KW-1185">Reference proteome</keyword>
<reference evidence="1 2" key="1">
    <citation type="journal article" date="2018" name="BMC Genomics">
        <title>The genome of Naegleria lovaniensis, the basis for a comparative approach to unravel pathogenicity factors of the human pathogenic amoeba N. fowleri.</title>
        <authorList>
            <person name="Liechti N."/>
            <person name="Schurch N."/>
            <person name="Bruggmann R."/>
            <person name="Wittwer M."/>
        </authorList>
    </citation>
    <scope>NUCLEOTIDE SEQUENCE [LARGE SCALE GENOMIC DNA]</scope>
    <source>
        <strain evidence="1 2">ATCC 30569</strain>
    </source>
</reference>
<sequence length="603" mass="71218">MLRSLLGAFSSSSYSSSPTASIEDYLRECPFLTQNTFASNLEMERVMCQQQFWRREGKTNQSLGLLNQSLSENADSYQPLLQRAKWIPWWYQSSYFHKQSRKLAQADLDKALTILMNQKQNHSSKLLPFPTYIITLVQAWKHIVNANFVSSETLLEDVKREREHYYEQVRKVLNECGTSPQDERLYLFFSDVEPMYTMAYSHYYNSQYDKALREYKSIWKKASNTKCSFLAELPPELRTEFEIKEKTKRRKLENDHSFILNDFYLVKIPSMISQSYYHLATELEEDNKQKQSYLHKSVKYATLSIIMTRNYNQKYGFDFGDVNTYGQRENIYRQLKLYDMALRDINSMIQYSHPYQQLSSAFSVYKTKSQVITTLIEEITKDEAFSIILEKKREHSRLSRKKQLLEDIMKDLIRKHQTMTIKKPLRQKAICSMNRMEDEHTQISETEAIANPYLEICKCWNDASDKLETQADIFLFGYTGQYLPDTNSDDTPMRYPDTILNIEQAFLICDMRLDWALRNNQPGDVINKYTAHLGRLLHSTIYNKESCTAYELAITPTIFASWFTNKTQRIFSNDKVSVVEHFVVPEWFYDITTTTLREELMHD</sequence>
<dbReference type="GeneID" id="68099732"/>
<accession>A0AA88H7H5</accession>
<comment type="caution">
    <text evidence="1">The sequence shown here is derived from an EMBL/GenBank/DDBJ whole genome shotgun (WGS) entry which is preliminary data.</text>
</comment>
<evidence type="ECO:0000313" key="1">
    <source>
        <dbReference type="EMBL" id="KAG2393747.1"/>
    </source>
</evidence>
<dbReference type="AlphaFoldDB" id="A0AA88H7H5"/>
<gene>
    <name evidence="1" type="ORF">C9374_007278</name>
</gene>
<dbReference type="EMBL" id="PYSW02000002">
    <property type="protein sequence ID" value="KAG2393747.1"/>
    <property type="molecule type" value="Genomic_DNA"/>
</dbReference>
<dbReference type="RefSeq" id="XP_044555641.1">
    <property type="nucleotide sequence ID" value="XM_044697229.1"/>
</dbReference>